<organism evidence="2 3">
    <name type="scientific">Trametes coccinea (strain BRFM310)</name>
    <name type="common">Pycnoporus coccineus</name>
    <dbReference type="NCBI Taxonomy" id="1353009"/>
    <lineage>
        <taxon>Eukaryota</taxon>
        <taxon>Fungi</taxon>
        <taxon>Dikarya</taxon>
        <taxon>Basidiomycota</taxon>
        <taxon>Agaricomycotina</taxon>
        <taxon>Agaricomycetes</taxon>
        <taxon>Polyporales</taxon>
        <taxon>Polyporaceae</taxon>
        <taxon>Trametes</taxon>
    </lineage>
</organism>
<dbReference type="Proteomes" id="UP000193067">
    <property type="component" value="Unassembled WGS sequence"/>
</dbReference>
<protein>
    <submittedName>
        <fullName evidence="2">Uncharacterized protein</fullName>
    </submittedName>
</protein>
<reference evidence="2 3" key="1">
    <citation type="journal article" date="2015" name="Biotechnol. Biofuels">
        <title>Enhanced degradation of softwood versus hardwood by the white-rot fungus Pycnoporus coccineus.</title>
        <authorList>
            <person name="Couturier M."/>
            <person name="Navarro D."/>
            <person name="Chevret D."/>
            <person name="Henrissat B."/>
            <person name="Piumi F."/>
            <person name="Ruiz-Duenas F.J."/>
            <person name="Martinez A.T."/>
            <person name="Grigoriev I.V."/>
            <person name="Riley R."/>
            <person name="Lipzen A."/>
            <person name="Berrin J.G."/>
            <person name="Master E.R."/>
            <person name="Rosso M.N."/>
        </authorList>
    </citation>
    <scope>NUCLEOTIDE SEQUENCE [LARGE SCALE GENOMIC DNA]</scope>
    <source>
        <strain evidence="2 3">BRFM310</strain>
    </source>
</reference>
<accession>A0A1Y2IL89</accession>
<feature type="region of interest" description="Disordered" evidence="1">
    <location>
        <begin position="151"/>
        <end position="198"/>
    </location>
</feature>
<evidence type="ECO:0000313" key="3">
    <source>
        <dbReference type="Proteomes" id="UP000193067"/>
    </source>
</evidence>
<gene>
    <name evidence="2" type="ORF">PYCCODRAFT_1425606</name>
</gene>
<evidence type="ECO:0000313" key="2">
    <source>
        <dbReference type="EMBL" id="OSD01907.1"/>
    </source>
</evidence>
<proteinExistence type="predicted"/>
<evidence type="ECO:0000256" key="1">
    <source>
        <dbReference type="SAM" id="MobiDB-lite"/>
    </source>
</evidence>
<dbReference type="STRING" id="1353009.A0A1Y2IL89"/>
<sequence length="198" mass="22100">MSSNPRNYNAEDHVRWERYANAFRTWLAKRGPYPGEPPEGYLEVYKVTQRLQLRLRPHQATTAGRRVHTTALAVEALARTAPVMGVADTTTKGTVLFSSALKHMPRSTVVPLVDVRNVAAGGRDVTVAKNMESHLPVMFKPLCLIQDESEEIQQQVDDGQQQAQPDGPANEDAEHDDLFDENPMAVDYGSDFEDALRN</sequence>
<keyword evidence="3" id="KW-1185">Reference proteome</keyword>
<dbReference type="AlphaFoldDB" id="A0A1Y2IL89"/>
<feature type="compositionally biased region" description="Acidic residues" evidence="1">
    <location>
        <begin position="169"/>
        <end position="180"/>
    </location>
</feature>
<feature type="compositionally biased region" description="Low complexity" evidence="1">
    <location>
        <begin position="153"/>
        <end position="168"/>
    </location>
</feature>
<dbReference type="EMBL" id="KZ084108">
    <property type="protein sequence ID" value="OSD01907.1"/>
    <property type="molecule type" value="Genomic_DNA"/>
</dbReference>
<name>A0A1Y2IL89_TRAC3</name>